<dbReference type="EMBL" id="LAQI01000214">
    <property type="protein sequence ID" value="KKY14837.1"/>
    <property type="molecule type" value="Genomic_DNA"/>
</dbReference>
<dbReference type="AlphaFoldDB" id="A0A0G2DV98"/>
<reference evidence="2 3" key="1">
    <citation type="submission" date="2015-03" db="EMBL/GenBank/DDBJ databases">
        <authorList>
            <person name="Morales-Cruz A."/>
            <person name="Amrine K.C."/>
            <person name="Cantu D."/>
        </authorList>
    </citation>
    <scope>NUCLEOTIDE SEQUENCE [LARGE SCALE GENOMIC DNA]</scope>
    <source>
        <strain evidence="2">DS831</strain>
    </source>
</reference>
<feature type="chain" id="PRO_5002543226" evidence="1">
    <location>
        <begin position="18"/>
        <end position="419"/>
    </location>
</feature>
<sequence>MRNTVLALSALAGTALSNPLVTGLDFAQINDVVATAITTGAPIVASATSSYVGASAIDAASAAATVAVSAAVKVKRHFYTSTSTTSCTTSTSTSTSSSSASTSVVAVTTSTSTSAAAAVVLPTSTSLFCTSLATGAGPIPTPDSASAFQAYAPFHASATAQAAAAALPTNYDLSFTDLGGATQLSTYLTYKTLASYSAKDCAAFCDATALCTGFNIYFERDPTMDGNTGACLDAALASTTNIKCALFGGSVSAASATNAGQYRNAFQVVVAGSNGYSKKAAAVSPPDCNAGSANAGWKAGQTCRGSGVMVRAGALVGQRFFAGPYNPAQCAAYAEAQTAKNKAAAGWWSLFRYQPCNSFNAVALVKNGRSVGTYCSLFNVDVSAQTCSYAGGRSGADSFEVSLSHNYACKNYDNGNLLW</sequence>
<organism evidence="2 3">
    <name type="scientific">Diplodia seriata</name>
    <dbReference type="NCBI Taxonomy" id="420778"/>
    <lineage>
        <taxon>Eukaryota</taxon>
        <taxon>Fungi</taxon>
        <taxon>Dikarya</taxon>
        <taxon>Ascomycota</taxon>
        <taxon>Pezizomycotina</taxon>
        <taxon>Dothideomycetes</taxon>
        <taxon>Dothideomycetes incertae sedis</taxon>
        <taxon>Botryosphaeriales</taxon>
        <taxon>Botryosphaeriaceae</taxon>
        <taxon>Diplodia</taxon>
    </lineage>
</organism>
<keyword evidence="1" id="KW-0732">Signal</keyword>
<accession>A0A0G2DV98</accession>
<evidence type="ECO:0000313" key="3">
    <source>
        <dbReference type="Proteomes" id="UP000034182"/>
    </source>
</evidence>
<dbReference type="PANTHER" id="PTHR36578">
    <property type="entry name" value="CHROMOSOME 15, WHOLE GENOME SHOTGUN SEQUENCE"/>
    <property type="match status" value="1"/>
</dbReference>
<name>A0A0G2DV98_9PEZI</name>
<protein>
    <submittedName>
        <fullName evidence="2">Uncharacterized protein</fullName>
    </submittedName>
</protein>
<reference evidence="2 3" key="2">
    <citation type="submission" date="2015-05" db="EMBL/GenBank/DDBJ databases">
        <title>Distinctive expansion of gene families associated with plant cell wall degradation and secondary metabolism in the genomes of grapevine trunk pathogens.</title>
        <authorList>
            <person name="Lawrence D.P."/>
            <person name="Travadon R."/>
            <person name="Rolshausen P.E."/>
            <person name="Baumgartner K."/>
        </authorList>
    </citation>
    <scope>NUCLEOTIDE SEQUENCE [LARGE SCALE GENOMIC DNA]</scope>
    <source>
        <strain evidence="2">DS831</strain>
    </source>
</reference>
<feature type="signal peptide" evidence="1">
    <location>
        <begin position="1"/>
        <end position="17"/>
    </location>
</feature>
<evidence type="ECO:0000256" key="1">
    <source>
        <dbReference type="SAM" id="SignalP"/>
    </source>
</evidence>
<gene>
    <name evidence="2" type="ORF">UCDDS831_g07915</name>
</gene>
<dbReference type="PANTHER" id="PTHR36578:SF1">
    <property type="entry name" value="APPLE DOMAIN-CONTAINING PROTEIN"/>
    <property type="match status" value="1"/>
</dbReference>
<proteinExistence type="predicted"/>
<comment type="caution">
    <text evidence="2">The sequence shown here is derived from an EMBL/GenBank/DDBJ whole genome shotgun (WGS) entry which is preliminary data.</text>
</comment>
<dbReference type="Proteomes" id="UP000034182">
    <property type="component" value="Unassembled WGS sequence"/>
</dbReference>
<evidence type="ECO:0000313" key="2">
    <source>
        <dbReference type="EMBL" id="KKY14837.1"/>
    </source>
</evidence>